<dbReference type="GO" id="GO:0046983">
    <property type="term" value="F:protein dimerization activity"/>
    <property type="evidence" value="ECO:0007669"/>
    <property type="project" value="InterPro"/>
</dbReference>
<name>A0A6A4VJU8_AMPAM</name>
<feature type="region of interest" description="Disordered" evidence="11">
    <location>
        <begin position="194"/>
        <end position="238"/>
    </location>
</feature>
<dbReference type="Proteomes" id="UP000440578">
    <property type="component" value="Unassembled WGS sequence"/>
</dbReference>
<evidence type="ECO:0000256" key="7">
    <source>
        <dbReference type="ARBA" id="ARBA00023125"/>
    </source>
</evidence>
<keyword evidence="3" id="KW-0812">Transmembrane</keyword>
<dbReference type="InterPro" id="IPR036638">
    <property type="entry name" value="HLH_DNA-bd_sf"/>
</dbReference>
<evidence type="ECO:0000256" key="2">
    <source>
        <dbReference type="ARBA" id="ARBA00004477"/>
    </source>
</evidence>
<feature type="compositionally biased region" description="Low complexity" evidence="11">
    <location>
        <begin position="206"/>
        <end position="219"/>
    </location>
</feature>
<dbReference type="GO" id="GO:0005789">
    <property type="term" value="C:endoplasmic reticulum membrane"/>
    <property type="evidence" value="ECO:0007669"/>
    <property type="project" value="UniProtKB-SubCell"/>
</dbReference>
<keyword evidence="8" id="KW-0472">Membrane</keyword>
<keyword evidence="5" id="KW-1133">Transmembrane helix</keyword>
<keyword evidence="14" id="KW-1185">Reference proteome</keyword>
<evidence type="ECO:0000256" key="5">
    <source>
        <dbReference type="ARBA" id="ARBA00022989"/>
    </source>
</evidence>
<accession>A0A6A4VJU8</accession>
<keyword evidence="10" id="KW-0539">Nucleus</keyword>
<keyword evidence="9" id="KW-0804">Transcription</keyword>
<evidence type="ECO:0000313" key="14">
    <source>
        <dbReference type="Proteomes" id="UP000440578"/>
    </source>
</evidence>
<evidence type="ECO:0000256" key="1">
    <source>
        <dbReference type="ARBA" id="ARBA00004123"/>
    </source>
</evidence>
<evidence type="ECO:0000256" key="11">
    <source>
        <dbReference type="SAM" id="MobiDB-lite"/>
    </source>
</evidence>
<comment type="caution">
    <text evidence="13">The sequence shown here is derived from an EMBL/GenBank/DDBJ whole genome shotgun (WGS) entry which is preliminary data.</text>
</comment>
<evidence type="ECO:0000256" key="8">
    <source>
        <dbReference type="ARBA" id="ARBA00023136"/>
    </source>
</evidence>
<evidence type="ECO:0000313" key="13">
    <source>
        <dbReference type="EMBL" id="KAF0294756.1"/>
    </source>
</evidence>
<comment type="subcellular location">
    <subcellularLocation>
        <location evidence="2">Endoplasmic reticulum membrane</location>
        <topology evidence="2">Multi-pass membrane protein</topology>
    </subcellularLocation>
    <subcellularLocation>
        <location evidence="1">Nucleus</location>
    </subcellularLocation>
</comment>
<feature type="compositionally biased region" description="Pro residues" evidence="11">
    <location>
        <begin position="72"/>
        <end position="82"/>
    </location>
</feature>
<keyword evidence="6" id="KW-0805">Transcription regulation</keyword>
<dbReference type="GO" id="GO:0000978">
    <property type="term" value="F:RNA polymerase II cis-regulatory region sequence-specific DNA binding"/>
    <property type="evidence" value="ECO:0007669"/>
    <property type="project" value="TreeGrafter"/>
</dbReference>
<protein>
    <submittedName>
        <fullName evidence="13">Sterol regulatory element-binding protein 1</fullName>
    </submittedName>
</protein>
<dbReference type="EMBL" id="VIIS01001664">
    <property type="protein sequence ID" value="KAF0294756.1"/>
    <property type="molecule type" value="Genomic_DNA"/>
</dbReference>
<feature type="domain" description="BHLH" evidence="12">
    <location>
        <begin position="223"/>
        <end position="275"/>
    </location>
</feature>
<dbReference type="GO" id="GO:0005634">
    <property type="term" value="C:nucleus"/>
    <property type="evidence" value="ECO:0007669"/>
    <property type="project" value="UniProtKB-SubCell"/>
</dbReference>
<evidence type="ECO:0000256" key="10">
    <source>
        <dbReference type="ARBA" id="ARBA00023242"/>
    </source>
</evidence>
<evidence type="ECO:0000256" key="3">
    <source>
        <dbReference type="ARBA" id="ARBA00022692"/>
    </source>
</evidence>
<keyword evidence="7" id="KW-0238">DNA-binding</keyword>
<evidence type="ECO:0000256" key="4">
    <source>
        <dbReference type="ARBA" id="ARBA00022824"/>
    </source>
</evidence>
<dbReference type="CDD" id="cd11394">
    <property type="entry name" value="bHLHzip_SREBP"/>
    <property type="match status" value="1"/>
</dbReference>
<dbReference type="OrthoDB" id="2133190at2759"/>
<sequence length="1011" mass="110090">MADDIHDWCNKNFNLTLEDIIGNLGDESSLLEGIDDAPMGPADDGRSGGGTADPPADWLAVPGVKREEASLPSPPPRPPAVPTPQQKPAARPVQPVRPLPAAAIVSQTPVVIDGKTYVISGQMPAGATAATVASTPAQIIKTEQPQTTLAVSGSPVIYTTVPSQVLNGAPVAVPTLVTAGFPLLVDADRLPISKLPPSTPAGGGRPRPASVSPSASTAGDEPPRKNSHNAIEKRYRTSINDKIQDMRVLVCGPDSDSKMTKSAILKKAIDYIRFLKHQNQRFRDELRVLRKPIDPSSARLEDLLRPSVYSSPPHTDSGPSSPDEASGGPSSSEPTGSPSSSSPSPGSVLSPPAVSTEYNERVAFEFGLPSPPGLSDRTRMTLCMFLLAFLAFNPVRQVTEWGRDSLAPASMAAPVAGRTMLSAEPEPSSWWTMLFSPVTVWLTNVVIFLILLLNIFIYGEPKVALHCDAARAFWKMKEQGETDHRNGRIAEARDHLERSLRHISKPVPSSALQWAVAFVWQVFRQASHHIPGGLWLARRGHRVLMSRREREDLYMMSAGYARVYHRLHQLSLSGHGPDGRVPGLTLSLAALNYAEVAGGALSPSCRAETFACAALQLKQSLPDMCGWLARLILQKGLAGLETVPVSLRWLATSDGMRFFMEHKWTYEKERSSMFASSPPASPLFYVRQLFHEHLLERTVQTLTMPGARCVDVCDKDLLRRSHVADALRYCQLVSDTTETRAADDAAVRWWAGVAELIAVWWLGQDERAAELYGRVEALPAPLHDTEDPLPRAVRVALQAWRCQSRGGGPAQVLPACRVSAALLEESITLSGCTGVTSVATQHIQLLVCDLLLQTRTGVWEQSRRVPPAGRQLAEFQQVLTCLRAVSVRLPCALSRVFLHEATVRMMAGAAPARTQQLLERSLRNRSGRSYSVICGSEKQPHQYVGEREHAIALMMACKHLPEDLISCPGERAGMLTEAAATLEKIGDKRRLKDCFTMMKSIGASFPSERAL</sequence>
<reference evidence="13 14" key="1">
    <citation type="submission" date="2019-07" db="EMBL/GenBank/DDBJ databases">
        <title>Draft genome assembly of a fouling barnacle, Amphibalanus amphitrite (Darwin, 1854): The first reference genome for Thecostraca.</title>
        <authorList>
            <person name="Kim W."/>
        </authorList>
    </citation>
    <scope>NUCLEOTIDE SEQUENCE [LARGE SCALE GENOMIC DNA]</scope>
    <source>
        <strain evidence="13">SNU_AA5</strain>
        <tissue evidence="13">Soma without cirri and trophi</tissue>
    </source>
</reference>
<organism evidence="13 14">
    <name type="scientific">Amphibalanus amphitrite</name>
    <name type="common">Striped barnacle</name>
    <name type="synonym">Balanus amphitrite</name>
    <dbReference type="NCBI Taxonomy" id="1232801"/>
    <lineage>
        <taxon>Eukaryota</taxon>
        <taxon>Metazoa</taxon>
        <taxon>Ecdysozoa</taxon>
        <taxon>Arthropoda</taxon>
        <taxon>Crustacea</taxon>
        <taxon>Multicrustacea</taxon>
        <taxon>Cirripedia</taxon>
        <taxon>Thoracica</taxon>
        <taxon>Thoracicalcarea</taxon>
        <taxon>Balanomorpha</taxon>
        <taxon>Balanoidea</taxon>
        <taxon>Balanidae</taxon>
        <taxon>Amphibalaninae</taxon>
        <taxon>Amphibalanus</taxon>
    </lineage>
</organism>
<feature type="region of interest" description="Disordered" evidence="11">
    <location>
        <begin position="28"/>
        <end position="93"/>
    </location>
</feature>
<dbReference type="PROSITE" id="PS50888">
    <property type="entry name" value="BHLH"/>
    <property type="match status" value="1"/>
</dbReference>
<evidence type="ECO:0000256" key="6">
    <source>
        <dbReference type="ARBA" id="ARBA00023015"/>
    </source>
</evidence>
<dbReference type="SUPFAM" id="SSF47459">
    <property type="entry name" value="HLH, helix-loop-helix DNA-binding domain"/>
    <property type="match status" value="1"/>
</dbReference>
<dbReference type="InterPro" id="IPR011598">
    <property type="entry name" value="bHLH_dom"/>
</dbReference>
<dbReference type="PANTHER" id="PTHR46062:SF1">
    <property type="entry name" value="LP12374P"/>
    <property type="match status" value="1"/>
</dbReference>
<dbReference type="SMART" id="SM00353">
    <property type="entry name" value="HLH"/>
    <property type="match status" value="1"/>
</dbReference>
<feature type="region of interest" description="Disordered" evidence="11">
    <location>
        <begin position="299"/>
        <end position="353"/>
    </location>
</feature>
<dbReference type="AlphaFoldDB" id="A0A6A4VJU8"/>
<gene>
    <name evidence="13" type="primary">Srebf1_0</name>
    <name evidence="13" type="ORF">FJT64_000731</name>
</gene>
<dbReference type="PANTHER" id="PTHR46062">
    <property type="entry name" value="STEROL REGULATORY ELEMENT-BINDING PROTEIN"/>
    <property type="match status" value="1"/>
</dbReference>
<evidence type="ECO:0000256" key="9">
    <source>
        <dbReference type="ARBA" id="ARBA00023163"/>
    </source>
</evidence>
<evidence type="ECO:0000259" key="12">
    <source>
        <dbReference type="PROSITE" id="PS50888"/>
    </source>
</evidence>
<dbReference type="Gene3D" id="4.10.280.10">
    <property type="entry name" value="Helix-loop-helix DNA-binding domain"/>
    <property type="match status" value="1"/>
</dbReference>
<keyword evidence="4" id="KW-0256">Endoplasmic reticulum</keyword>
<dbReference type="Pfam" id="PF00010">
    <property type="entry name" value="HLH"/>
    <property type="match status" value="1"/>
</dbReference>
<feature type="compositionally biased region" description="Low complexity" evidence="11">
    <location>
        <begin position="316"/>
        <end position="353"/>
    </location>
</feature>
<proteinExistence type="predicted"/>
<dbReference type="GO" id="GO:0000981">
    <property type="term" value="F:DNA-binding transcription factor activity, RNA polymerase II-specific"/>
    <property type="evidence" value="ECO:0007669"/>
    <property type="project" value="TreeGrafter"/>
</dbReference>